<dbReference type="EMBL" id="CP051677">
    <property type="protein sequence ID" value="QJD81176.1"/>
    <property type="molecule type" value="Genomic_DNA"/>
</dbReference>
<accession>A0A7L5DRX5</accession>
<name>A0A7L5DRX5_9BACT</name>
<gene>
    <name evidence="1" type="ORF">HH216_24195</name>
</gene>
<dbReference type="KEGG" id="srho:HH216_24195"/>
<dbReference type="Proteomes" id="UP000501128">
    <property type="component" value="Chromosome"/>
</dbReference>
<reference evidence="1 2" key="1">
    <citation type="submission" date="2020-04" db="EMBL/GenBank/DDBJ databases">
        <title>Genome sequencing of novel species.</title>
        <authorList>
            <person name="Heo J."/>
            <person name="Kim S.-J."/>
            <person name="Kim J.-S."/>
            <person name="Hong S.-B."/>
            <person name="Kwon S.-W."/>
        </authorList>
    </citation>
    <scope>NUCLEOTIDE SEQUENCE [LARGE SCALE GENOMIC DNA]</scope>
    <source>
        <strain evidence="1 2">CJU-R4</strain>
    </source>
</reference>
<protein>
    <submittedName>
        <fullName evidence="1">Uncharacterized protein</fullName>
    </submittedName>
</protein>
<dbReference type="AlphaFoldDB" id="A0A7L5DRX5"/>
<sequence>MTISDAIIPTGTEAGQPTQPAKRVFIGLIYRADVPADRQTVTSICEQQNVSAIIAD</sequence>
<evidence type="ECO:0000313" key="1">
    <source>
        <dbReference type="EMBL" id="QJD81176.1"/>
    </source>
</evidence>
<keyword evidence="2" id="KW-1185">Reference proteome</keyword>
<evidence type="ECO:0000313" key="2">
    <source>
        <dbReference type="Proteomes" id="UP000501128"/>
    </source>
</evidence>
<dbReference type="RefSeq" id="WP_169553195.1">
    <property type="nucleotide sequence ID" value="NZ_CP051677.1"/>
</dbReference>
<proteinExistence type="predicted"/>
<organism evidence="1 2">
    <name type="scientific">Spirosoma rhododendri</name>
    <dbReference type="NCBI Taxonomy" id="2728024"/>
    <lineage>
        <taxon>Bacteria</taxon>
        <taxon>Pseudomonadati</taxon>
        <taxon>Bacteroidota</taxon>
        <taxon>Cytophagia</taxon>
        <taxon>Cytophagales</taxon>
        <taxon>Cytophagaceae</taxon>
        <taxon>Spirosoma</taxon>
    </lineage>
</organism>